<dbReference type="InterPro" id="IPR036322">
    <property type="entry name" value="WD40_repeat_dom_sf"/>
</dbReference>
<dbReference type="OMA" id="HDYIEFY"/>
<accession>A0A0B2VSS8</accession>
<dbReference type="AlphaFoldDB" id="A0A0B2VSS8"/>
<feature type="non-terminal residue" evidence="1">
    <location>
        <position position="1"/>
    </location>
</feature>
<organism evidence="1 2">
    <name type="scientific">Toxocara canis</name>
    <name type="common">Canine roundworm</name>
    <dbReference type="NCBI Taxonomy" id="6265"/>
    <lineage>
        <taxon>Eukaryota</taxon>
        <taxon>Metazoa</taxon>
        <taxon>Ecdysozoa</taxon>
        <taxon>Nematoda</taxon>
        <taxon>Chromadorea</taxon>
        <taxon>Rhabditida</taxon>
        <taxon>Spirurina</taxon>
        <taxon>Ascaridomorpha</taxon>
        <taxon>Ascaridoidea</taxon>
        <taxon>Toxocaridae</taxon>
        <taxon>Toxocara</taxon>
    </lineage>
</organism>
<gene>
    <name evidence="1" type="primary">CIRH1A</name>
    <name evidence="1" type="ORF">Tcan_12388</name>
</gene>
<dbReference type="PANTHER" id="PTHR44163">
    <property type="entry name" value="U3 SMALL NUCLEOLAR RNA-ASSOCIATED PROTEIN 4 HOMOLOG"/>
    <property type="match status" value="1"/>
</dbReference>
<keyword evidence="2" id="KW-1185">Reference proteome</keyword>
<reference evidence="1 2" key="1">
    <citation type="submission" date="2014-11" db="EMBL/GenBank/DDBJ databases">
        <title>Genetic blueprint of the zoonotic pathogen Toxocara canis.</title>
        <authorList>
            <person name="Zhu X.-Q."/>
            <person name="Korhonen P.K."/>
            <person name="Cai H."/>
            <person name="Young N.D."/>
            <person name="Nejsum P."/>
            <person name="von Samson-Himmelstjerna G."/>
            <person name="Boag P.R."/>
            <person name="Tan P."/>
            <person name="Li Q."/>
            <person name="Min J."/>
            <person name="Yang Y."/>
            <person name="Wang X."/>
            <person name="Fang X."/>
            <person name="Hall R.S."/>
            <person name="Hofmann A."/>
            <person name="Sternberg P.W."/>
            <person name="Jex A.R."/>
            <person name="Gasser R.B."/>
        </authorList>
    </citation>
    <scope>NUCLEOTIDE SEQUENCE [LARGE SCALE GENOMIC DNA]</scope>
    <source>
        <strain evidence="1">PN_DK_2014</strain>
    </source>
</reference>
<dbReference type="SUPFAM" id="SSF50978">
    <property type="entry name" value="WD40 repeat-like"/>
    <property type="match status" value="2"/>
</dbReference>
<dbReference type="Proteomes" id="UP000031036">
    <property type="component" value="Unassembled WGS sequence"/>
</dbReference>
<dbReference type="EMBL" id="JPKZ01000992">
    <property type="protein sequence ID" value="KHN84349.1"/>
    <property type="molecule type" value="Genomic_DNA"/>
</dbReference>
<dbReference type="Gene3D" id="2.130.10.10">
    <property type="entry name" value="YVTN repeat-like/Quinoprotein amine dehydrogenase"/>
    <property type="match status" value="2"/>
</dbReference>
<evidence type="ECO:0000313" key="1">
    <source>
        <dbReference type="EMBL" id="KHN84349.1"/>
    </source>
</evidence>
<dbReference type="GO" id="GO:0003723">
    <property type="term" value="F:RNA binding"/>
    <property type="evidence" value="ECO:0007669"/>
    <property type="project" value="TreeGrafter"/>
</dbReference>
<evidence type="ECO:0000313" key="2">
    <source>
        <dbReference type="Proteomes" id="UP000031036"/>
    </source>
</evidence>
<dbReference type="GO" id="GO:0034455">
    <property type="term" value="C:t-UTP complex"/>
    <property type="evidence" value="ECO:0007669"/>
    <property type="project" value="TreeGrafter"/>
</dbReference>
<dbReference type="GO" id="GO:0030686">
    <property type="term" value="C:90S preribosome"/>
    <property type="evidence" value="ECO:0007669"/>
    <property type="project" value="InterPro"/>
</dbReference>
<proteinExistence type="predicted"/>
<dbReference type="InterPro" id="IPR015943">
    <property type="entry name" value="WD40/YVTN_repeat-like_dom_sf"/>
</dbReference>
<dbReference type="PANTHER" id="PTHR44163:SF1">
    <property type="entry name" value="U3 SMALL NUCLEOLAR RNA-ASSOCIATED PROTEIN 4 HOMOLOG"/>
    <property type="match status" value="1"/>
</dbReference>
<name>A0A0B2VSS8_TOXCA</name>
<dbReference type="GO" id="GO:0032040">
    <property type="term" value="C:small-subunit processome"/>
    <property type="evidence" value="ECO:0007669"/>
    <property type="project" value="TreeGrafter"/>
</dbReference>
<dbReference type="InterPro" id="IPR046351">
    <property type="entry name" value="UTP4"/>
</dbReference>
<dbReference type="OrthoDB" id="8883818at2759"/>
<protein>
    <submittedName>
        <fullName evidence="1">Cirhin</fullName>
    </submittedName>
</protein>
<sequence length="550" mass="60297">VSHQKVVHFQRSQVCAAPIWCLATISVHSFCAGTDSGAVFFLDFIENQVNVIKTVNIGFGCRVLSLVSDGSVLAAGSLDAVHLIDVDSASIRHSLQLPRVEKRKPTVVWCVVFIERTLASGDSRGCVCFWNCANGALVQTVQTHQADVLSLCVAGDALYAAGVDPSIARLNHNKQRTLWRVEHRRVLHKNDVRALVASRTALFSGGAEHHFIGSTKNKHHSALKLTPCKTAVDADLFMYEYLGRIVIWRTALAEAVASSKGRFALKKEPEKLVEIRLPHGEHVFSSAITDDGHFIAIAKLNSVVVYSLDDLTTWKVKSVRVIETLPVRASSLVFCSHTLVIASDGFALHTVCLSDRSASVAQRRILQEGAGEVVRLHANHSASKVVALTTRNNLYIADLSMESLRKLDVHVKSVLMDAQFMNDTTLFILCADNERTLLEYSLLENSLSEKAISKETLSMAADELVMDMEARPEGTIVVGSKGTLRVIDARQRKRMMLLVAGATEAVPGVQRPDRCLAARWLPGRSLMVCASRVLSEPSLGAFRAKRYGQN</sequence>
<dbReference type="STRING" id="6265.A0A0B2VSS8"/>
<comment type="caution">
    <text evidence="1">The sequence shown here is derived from an EMBL/GenBank/DDBJ whole genome shotgun (WGS) entry which is preliminary data.</text>
</comment>
<dbReference type="GO" id="GO:0000462">
    <property type="term" value="P:maturation of SSU-rRNA from tricistronic rRNA transcript (SSU-rRNA, 5.8S rRNA, LSU-rRNA)"/>
    <property type="evidence" value="ECO:0007669"/>
    <property type="project" value="InterPro"/>
</dbReference>